<dbReference type="RefSeq" id="XP_060060288.1">
    <property type="nucleotide sequence ID" value="XM_060204305.1"/>
</dbReference>
<proteinExistence type="predicted"/>
<dbReference type="SUPFAM" id="SSF57667">
    <property type="entry name" value="beta-beta-alpha zinc fingers"/>
    <property type="match status" value="2"/>
</dbReference>
<feature type="compositionally biased region" description="Low complexity" evidence="8">
    <location>
        <begin position="297"/>
        <end position="306"/>
    </location>
</feature>
<dbReference type="PROSITE" id="PS50157">
    <property type="entry name" value="ZINC_FINGER_C2H2_2"/>
    <property type="match status" value="6"/>
</dbReference>
<feature type="compositionally biased region" description="Basic and acidic residues" evidence="8">
    <location>
        <begin position="681"/>
        <end position="690"/>
    </location>
</feature>
<keyword evidence="4 7" id="KW-0863">Zinc-finger</keyword>
<dbReference type="PANTHER" id="PTHR24394">
    <property type="entry name" value="ZINC FINGER PROTEIN"/>
    <property type="match status" value="1"/>
</dbReference>
<keyword evidence="2" id="KW-0479">Metal-binding</keyword>
<evidence type="ECO:0000256" key="8">
    <source>
        <dbReference type="SAM" id="MobiDB-lite"/>
    </source>
</evidence>
<feature type="region of interest" description="Disordered" evidence="8">
    <location>
        <begin position="766"/>
        <end position="789"/>
    </location>
</feature>
<feature type="compositionally biased region" description="Gly residues" evidence="8">
    <location>
        <begin position="605"/>
        <end position="619"/>
    </location>
</feature>
<dbReference type="Gene3D" id="3.30.160.60">
    <property type="entry name" value="Classic Zinc Finger"/>
    <property type="match status" value="4"/>
</dbReference>
<organism evidence="11 12">
    <name type="scientific">Erinaceus europaeus</name>
    <name type="common">Western European hedgehog</name>
    <dbReference type="NCBI Taxonomy" id="9365"/>
    <lineage>
        <taxon>Eukaryota</taxon>
        <taxon>Metazoa</taxon>
        <taxon>Chordata</taxon>
        <taxon>Craniata</taxon>
        <taxon>Vertebrata</taxon>
        <taxon>Euteleostomi</taxon>
        <taxon>Mammalia</taxon>
        <taxon>Eutheria</taxon>
        <taxon>Laurasiatheria</taxon>
        <taxon>Eulipotyphla</taxon>
        <taxon>Erinaceidae</taxon>
        <taxon>Erinaceinae</taxon>
        <taxon>Erinaceus</taxon>
    </lineage>
</organism>
<dbReference type="InterPro" id="IPR011333">
    <property type="entry name" value="SKP1/BTB/POZ_sf"/>
</dbReference>
<dbReference type="SUPFAM" id="SSF54695">
    <property type="entry name" value="POZ domain"/>
    <property type="match status" value="1"/>
</dbReference>
<sequence>MSRAWRTRRHRSQCIEGLNLGSAQDKTGILRRKRPGRRDSLSRPCSTPCWLCSQAGAMPPPAEVTDPSHAPAVLRQLNEQRLRGLFCDVTLIAGDTKFPAHRSVLAASSPFFREALLASAPLPLPPATGVSPPNPATTTTAASSSSSSSSSPPPASPPTSSPPRVLELPGVPAAAFSDVLNFIYSARLALPGGGGDGAAVAEIGALGRRLGISRLQGLGEGGDAWVPPAPAPMTTSQPEDDSFRSGPLPAGEWEGDKAEAQTPDSQPPLPRRPLPCNRCGKSFIHPKRLQTHEAQCRRGVSTRPGSSGPGGPAGVDASALPPAVGFHGGPEHVVKVVGGHVLYVCAACERSYVTLSSLKRHSNVHSWRRKYPCRYCEKVFALAEYRTKHEVWHTGERRYQCIFCWETFVTYYNLKTHQRAFHGISPGLLASEKTPNGGYKPKLNTLKLYRLLPMRAAKRPYKTYSQGAPEPPLSPSLTTPAPVVMPASPPPGPPPAPEPGPPASVITFAHPAPSVIVHGSSSGSGAVGGLTSTGGAQAASVITYTAPPRPPKKREYPPPPPEPAATPATPASPATAAGPATATEEAKGRNPRAGRTLTYTAKPVGGIGGGGGLPVGSGRGPSQTQASPPLCQITVRIGEEAIVKRRISETDLRPGELSGEEVEESEEEEEEEEGEGEEEGESKAGGEDQLWRPYYSYKPKRKAGATGTGNSGGSVMPRGRRPPRWKQKLERKGWEDTPAAEGPAGHGRSERKHRCGDCAQTFATLRKLQKHQEAHSGGPHSSRTGRRSSSRFACPHCAKVCKTAAALSRHGQRHAAERPGGTPTPVIAYSKGSSGTRPTDVKEEAPQEMQVSSSSGEAGGGNAAAEEASETASVQDPVISGGEEPPVVAGGGSYAYPPVQEFPLALIGSGREPSGGRGKSGSEGPVGAGEGDQMEGMGAAKVTFYPEPYPLVYGPQLLAAYPYNFSNLTALPVALNMVLPDEKGGGALPFLPGVFGYAVNPQAAPPNPPTPPPPTLPPPVLPKAEGERAGVERTQKGDVG</sequence>
<keyword evidence="3" id="KW-0677">Repeat</keyword>
<name>A0ABM3YGU3_ERIEU</name>
<evidence type="ECO:0000256" key="1">
    <source>
        <dbReference type="ARBA" id="ARBA00004123"/>
    </source>
</evidence>
<dbReference type="InterPro" id="IPR036236">
    <property type="entry name" value="Znf_C2H2_sf"/>
</dbReference>
<feature type="compositionally biased region" description="Low complexity" evidence="8">
    <location>
        <begin position="565"/>
        <end position="583"/>
    </location>
</feature>
<reference evidence="12" key="1">
    <citation type="submission" date="2025-08" db="UniProtKB">
        <authorList>
            <consortium name="RefSeq"/>
        </authorList>
    </citation>
    <scope>IDENTIFICATION</scope>
</reference>
<feature type="domain" description="BTB" evidence="9">
    <location>
        <begin position="87"/>
        <end position="192"/>
    </location>
</feature>
<keyword evidence="6" id="KW-0539">Nucleus</keyword>
<evidence type="ECO:0000259" key="10">
    <source>
        <dbReference type="PROSITE" id="PS50157"/>
    </source>
</evidence>
<feature type="region of interest" description="Disordered" evidence="8">
    <location>
        <begin position="461"/>
        <end position="507"/>
    </location>
</feature>
<feature type="compositionally biased region" description="Gly residues" evidence="8">
    <location>
        <begin position="913"/>
        <end position="930"/>
    </location>
</feature>
<feature type="domain" description="C2H2-type" evidence="10">
    <location>
        <begin position="343"/>
        <end position="370"/>
    </location>
</feature>
<feature type="region of interest" description="Disordered" evidence="8">
    <location>
        <begin position="126"/>
        <end position="166"/>
    </location>
</feature>
<dbReference type="PROSITE" id="PS00028">
    <property type="entry name" value="ZINC_FINGER_C2H2_1"/>
    <property type="match status" value="5"/>
</dbReference>
<feature type="region of interest" description="Disordered" evidence="8">
    <location>
        <begin position="1000"/>
        <end position="1040"/>
    </location>
</feature>
<evidence type="ECO:0000256" key="5">
    <source>
        <dbReference type="ARBA" id="ARBA00022833"/>
    </source>
</evidence>
<feature type="region of interest" description="Disordered" evidence="8">
    <location>
        <begin position="290"/>
        <end position="316"/>
    </location>
</feature>
<dbReference type="InterPro" id="IPR000210">
    <property type="entry name" value="BTB/POZ_dom"/>
</dbReference>
<dbReference type="GeneID" id="103112580"/>
<dbReference type="SMART" id="SM00355">
    <property type="entry name" value="ZnF_C2H2"/>
    <property type="match status" value="6"/>
</dbReference>
<dbReference type="InterPro" id="IPR013087">
    <property type="entry name" value="Znf_C2H2_type"/>
</dbReference>
<evidence type="ECO:0000313" key="12">
    <source>
        <dbReference type="RefSeq" id="XP_060060288.1"/>
    </source>
</evidence>
<feature type="region of interest" description="Disordered" evidence="8">
    <location>
        <begin position="906"/>
        <end position="934"/>
    </location>
</feature>
<feature type="compositionally biased region" description="Pro residues" evidence="8">
    <location>
        <begin position="487"/>
        <end position="502"/>
    </location>
</feature>
<feature type="domain" description="C2H2-type" evidence="10">
    <location>
        <begin position="274"/>
        <end position="304"/>
    </location>
</feature>
<dbReference type="PANTHER" id="PTHR24394:SF58">
    <property type="entry name" value="ZINC FINGER AND BTB DOMAIN CONTAINING 33"/>
    <property type="match status" value="1"/>
</dbReference>
<evidence type="ECO:0000256" key="2">
    <source>
        <dbReference type="ARBA" id="ARBA00022723"/>
    </source>
</evidence>
<protein>
    <submittedName>
        <fullName evidence="12">Zinc finger and BTB domain-containing protein 4 isoform X1</fullName>
    </submittedName>
</protein>
<feature type="region of interest" description="Disordered" evidence="8">
    <location>
        <begin position="810"/>
        <end position="893"/>
    </location>
</feature>
<keyword evidence="11" id="KW-1185">Reference proteome</keyword>
<dbReference type="Gene3D" id="3.30.710.10">
    <property type="entry name" value="Potassium Channel Kv1.1, Chain A"/>
    <property type="match status" value="1"/>
</dbReference>
<feature type="compositionally biased region" description="Low complexity" evidence="8">
    <location>
        <begin position="475"/>
        <end position="486"/>
    </location>
</feature>
<dbReference type="PROSITE" id="PS50097">
    <property type="entry name" value="BTB"/>
    <property type="match status" value="1"/>
</dbReference>
<feature type="compositionally biased region" description="Acidic residues" evidence="8">
    <location>
        <begin position="658"/>
        <end position="680"/>
    </location>
</feature>
<evidence type="ECO:0000256" key="6">
    <source>
        <dbReference type="ARBA" id="ARBA00023242"/>
    </source>
</evidence>
<dbReference type="CDD" id="cd18195">
    <property type="entry name" value="BTB_POZ_ZBTB4"/>
    <property type="match status" value="1"/>
</dbReference>
<dbReference type="Proteomes" id="UP001652624">
    <property type="component" value="Chromosome 12"/>
</dbReference>
<comment type="subcellular location">
    <subcellularLocation>
        <location evidence="1">Nucleus</location>
    </subcellularLocation>
</comment>
<feature type="domain" description="C2H2-type" evidence="10">
    <location>
        <begin position="371"/>
        <end position="398"/>
    </location>
</feature>
<evidence type="ECO:0000256" key="7">
    <source>
        <dbReference type="PROSITE-ProRule" id="PRU00042"/>
    </source>
</evidence>
<evidence type="ECO:0000313" key="11">
    <source>
        <dbReference type="Proteomes" id="UP001652624"/>
    </source>
</evidence>
<feature type="compositionally biased region" description="Basic and acidic residues" evidence="8">
    <location>
        <begin position="1024"/>
        <end position="1040"/>
    </location>
</feature>
<feature type="domain" description="C2H2-type" evidence="10">
    <location>
        <begin position="792"/>
        <end position="819"/>
    </location>
</feature>
<keyword evidence="5" id="KW-0862">Zinc</keyword>
<feature type="region of interest" description="Disordered" evidence="8">
    <location>
        <begin position="542"/>
        <end position="632"/>
    </location>
</feature>
<feature type="compositionally biased region" description="Basic and acidic residues" evidence="8">
    <location>
        <begin position="645"/>
        <end position="654"/>
    </location>
</feature>
<evidence type="ECO:0000256" key="4">
    <source>
        <dbReference type="ARBA" id="ARBA00022771"/>
    </source>
</evidence>
<feature type="compositionally biased region" description="Low complexity" evidence="8">
    <location>
        <begin position="136"/>
        <end position="150"/>
    </location>
</feature>
<gene>
    <name evidence="12" type="primary">ZBTB4</name>
</gene>
<feature type="domain" description="C2H2-type" evidence="10">
    <location>
        <begin position="753"/>
        <end position="780"/>
    </location>
</feature>
<feature type="compositionally biased region" description="Pro residues" evidence="8">
    <location>
        <begin position="1003"/>
        <end position="1021"/>
    </location>
</feature>
<feature type="region of interest" description="Disordered" evidence="8">
    <location>
        <begin position="645"/>
        <end position="754"/>
    </location>
</feature>
<feature type="compositionally biased region" description="Low complexity" evidence="8">
    <location>
        <begin position="863"/>
        <end position="873"/>
    </location>
</feature>
<feature type="domain" description="C2H2-type" evidence="10">
    <location>
        <begin position="399"/>
        <end position="422"/>
    </location>
</feature>
<feature type="region of interest" description="Disordered" evidence="8">
    <location>
        <begin position="223"/>
        <end position="276"/>
    </location>
</feature>
<feature type="compositionally biased region" description="Pro residues" evidence="8">
    <location>
        <begin position="151"/>
        <end position="161"/>
    </location>
</feature>
<accession>A0ABM3YGU3</accession>
<dbReference type="Pfam" id="PF00651">
    <property type="entry name" value="BTB"/>
    <property type="match status" value="1"/>
</dbReference>
<evidence type="ECO:0000259" key="9">
    <source>
        <dbReference type="PROSITE" id="PS50097"/>
    </source>
</evidence>
<dbReference type="SMART" id="SM00225">
    <property type="entry name" value="BTB"/>
    <property type="match status" value="1"/>
</dbReference>
<evidence type="ECO:0000256" key="3">
    <source>
        <dbReference type="ARBA" id="ARBA00022737"/>
    </source>
</evidence>